<dbReference type="Pfam" id="PF18735">
    <property type="entry name" value="HEPN_RiboL-PSP"/>
    <property type="match status" value="1"/>
</dbReference>
<gene>
    <name evidence="2" type="ORF">IPK02_16000</name>
</gene>
<evidence type="ECO:0000313" key="2">
    <source>
        <dbReference type="EMBL" id="MBK7955327.1"/>
    </source>
</evidence>
<accession>A0A935TFE1</accession>
<dbReference type="EMBL" id="JADJOT010000010">
    <property type="protein sequence ID" value="MBK7955327.1"/>
    <property type="molecule type" value="Genomic_DNA"/>
</dbReference>
<dbReference type="Proteomes" id="UP000706151">
    <property type="component" value="Unassembled WGS sequence"/>
</dbReference>
<comment type="caution">
    <text evidence="2">The sequence shown here is derived from an EMBL/GenBank/DDBJ whole genome shotgun (WGS) entry which is preliminary data.</text>
</comment>
<name>A0A935TFE1_9PROT</name>
<organism evidence="2 3">
    <name type="scientific">Candidatus Accumulibacter affinis</name>
    <dbReference type="NCBI Taxonomy" id="2954384"/>
    <lineage>
        <taxon>Bacteria</taxon>
        <taxon>Pseudomonadati</taxon>
        <taxon>Pseudomonadota</taxon>
        <taxon>Betaproteobacteria</taxon>
        <taxon>Candidatus Accumulibacter</taxon>
    </lineage>
</organism>
<reference evidence="2 3" key="1">
    <citation type="submission" date="2020-10" db="EMBL/GenBank/DDBJ databases">
        <title>Connecting structure to function with the recovery of over 1000 high-quality activated sludge metagenome-assembled genomes encoding full-length rRNA genes using long-read sequencing.</title>
        <authorList>
            <person name="Singleton C.M."/>
            <person name="Petriglieri F."/>
            <person name="Kristensen J.M."/>
            <person name="Kirkegaard R.H."/>
            <person name="Michaelsen T.Y."/>
            <person name="Andersen M.H."/>
            <person name="Karst S.M."/>
            <person name="Dueholm M.S."/>
            <person name="Nielsen P.H."/>
            <person name="Albertsen M."/>
        </authorList>
    </citation>
    <scope>NUCLEOTIDE SEQUENCE [LARGE SCALE GENOMIC DNA]</scope>
    <source>
        <strain evidence="2">Fred_18-Q3-R57-64_BAT3C.720</strain>
    </source>
</reference>
<evidence type="ECO:0000259" key="1">
    <source>
        <dbReference type="Pfam" id="PF18735"/>
    </source>
</evidence>
<dbReference type="InterPro" id="IPR041519">
    <property type="entry name" value="HEPN_RiboL-PSP"/>
</dbReference>
<dbReference type="AlphaFoldDB" id="A0A935TFE1"/>
<feature type="domain" description="RiboL-PSP-HEPN" evidence="1">
    <location>
        <begin position="11"/>
        <end position="175"/>
    </location>
</feature>
<protein>
    <recommendedName>
        <fullName evidence="1">RiboL-PSP-HEPN domain-containing protein</fullName>
    </recommendedName>
</protein>
<sequence length="187" mass="20976">MTTSAATLIDRVYSEQKELIAFLLHQGQISYSQTVDAFLSKTLLLSSASYFESRIANEISDFASNVSNSNEALVSLIRNKAIERQYHTYFSWREGDRSANPFFAMFGTSLKDSAKKDLKDTELSLAASAFLELGELRNLLVHENFASFPLDKTADEIYSLYTRALRFVSYIEGKLNRQALEPAGTTA</sequence>
<proteinExistence type="predicted"/>
<evidence type="ECO:0000313" key="3">
    <source>
        <dbReference type="Proteomes" id="UP000706151"/>
    </source>
</evidence>